<reference evidence="2" key="1">
    <citation type="submission" date="2021-01" db="EMBL/GenBank/DDBJ databases">
        <title>Whole genome shotgun sequence of Rugosimonospora africana NBRC 104875.</title>
        <authorList>
            <person name="Komaki H."/>
            <person name="Tamura T."/>
        </authorList>
    </citation>
    <scope>NUCLEOTIDE SEQUENCE</scope>
    <source>
        <strain evidence="2">NBRC 104875</strain>
    </source>
</reference>
<evidence type="ECO:0000313" key="3">
    <source>
        <dbReference type="Proteomes" id="UP000642748"/>
    </source>
</evidence>
<dbReference type="Proteomes" id="UP000642748">
    <property type="component" value="Unassembled WGS sequence"/>
</dbReference>
<dbReference type="AlphaFoldDB" id="A0A8J3QVI3"/>
<accession>A0A8J3QVI3</accession>
<proteinExistence type="predicted"/>
<dbReference type="InterPro" id="IPR037523">
    <property type="entry name" value="VOC_core"/>
</dbReference>
<organism evidence="2 3">
    <name type="scientific">Rugosimonospora africana</name>
    <dbReference type="NCBI Taxonomy" id="556532"/>
    <lineage>
        <taxon>Bacteria</taxon>
        <taxon>Bacillati</taxon>
        <taxon>Actinomycetota</taxon>
        <taxon>Actinomycetes</taxon>
        <taxon>Micromonosporales</taxon>
        <taxon>Micromonosporaceae</taxon>
        <taxon>Rugosimonospora</taxon>
    </lineage>
</organism>
<dbReference type="InterPro" id="IPR029068">
    <property type="entry name" value="Glyas_Bleomycin-R_OHBP_Dase"/>
</dbReference>
<evidence type="ECO:0000259" key="1">
    <source>
        <dbReference type="PROSITE" id="PS51819"/>
    </source>
</evidence>
<comment type="caution">
    <text evidence="2">The sequence shown here is derived from an EMBL/GenBank/DDBJ whole genome shotgun (WGS) entry which is preliminary data.</text>
</comment>
<dbReference type="PROSITE" id="PS51819">
    <property type="entry name" value="VOC"/>
    <property type="match status" value="1"/>
</dbReference>
<name>A0A8J3QVI3_9ACTN</name>
<feature type="domain" description="VOC" evidence="1">
    <location>
        <begin position="2"/>
        <end position="120"/>
    </location>
</feature>
<protein>
    <recommendedName>
        <fullName evidence="1">VOC domain-containing protein</fullName>
    </recommendedName>
</protein>
<gene>
    <name evidence="2" type="ORF">Raf01_64420</name>
</gene>
<dbReference type="EMBL" id="BONZ01000065">
    <property type="protein sequence ID" value="GIH18270.1"/>
    <property type="molecule type" value="Genomic_DNA"/>
</dbReference>
<dbReference type="RefSeq" id="WP_203921801.1">
    <property type="nucleotide sequence ID" value="NZ_BONZ01000065.1"/>
</dbReference>
<dbReference type="InterPro" id="IPR004360">
    <property type="entry name" value="Glyas_Fos-R_dOase_dom"/>
</dbReference>
<keyword evidence="3" id="KW-1185">Reference proteome</keyword>
<dbReference type="SUPFAM" id="SSF54593">
    <property type="entry name" value="Glyoxalase/Bleomycin resistance protein/Dihydroxybiphenyl dioxygenase"/>
    <property type="match status" value="1"/>
</dbReference>
<dbReference type="Gene3D" id="3.10.180.10">
    <property type="entry name" value="2,3-Dihydroxybiphenyl 1,2-Dioxygenase, domain 1"/>
    <property type="match status" value="1"/>
</dbReference>
<evidence type="ECO:0000313" key="2">
    <source>
        <dbReference type="EMBL" id="GIH18270.1"/>
    </source>
</evidence>
<sequence>MRLYRMIVPVRDINLAAQFYGALLGQSGERVSSGRHYFDCGGTLLACWDPIADGDPEWTGPNTGHIYLSTTEPLEDVQLRAAAASATPDPLDGEIRVQPWGERSFYASDPWGNPFCVVQAGTEYRGGAFTPGAPGSAGE</sequence>
<dbReference type="Pfam" id="PF00903">
    <property type="entry name" value="Glyoxalase"/>
    <property type="match status" value="1"/>
</dbReference>
<dbReference type="CDD" id="cd06587">
    <property type="entry name" value="VOC"/>
    <property type="match status" value="1"/>
</dbReference>